<accession>A0A4P6EK46</accession>
<evidence type="ECO:0000256" key="6">
    <source>
        <dbReference type="HAMAP-Rule" id="MF_00265"/>
    </source>
</evidence>
<feature type="binding site" evidence="6">
    <location>
        <position position="108"/>
    </location>
    <ligand>
        <name>Mg(2+)</name>
        <dbReference type="ChEBI" id="CHEBI:18420"/>
    </ligand>
</feature>
<dbReference type="InterPro" id="IPR022907">
    <property type="entry name" value="VapC_family"/>
</dbReference>
<protein>
    <recommendedName>
        <fullName evidence="6">Ribonuclease VapC</fullName>
        <shortName evidence="6">RNase VapC</shortName>
        <ecNumber evidence="6">3.1.-.-</ecNumber>
    </recommendedName>
    <alternativeName>
        <fullName evidence="6">Toxin VapC</fullName>
    </alternativeName>
</protein>
<feature type="binding site" evidence="6">
    <location>
        <position position="5"/>
    </location>
    <ligand>
        <name>Mg(2+)</name>
        <dbReference type="ChEBI" id="CHEBI:18420"/>
    </ligand>
</feature>
<proteinExistence type="inferred from homology"/>
<keyword evidence="4 6" id="KW-0378">Hydrolase</keyword>
<dbReference type="Gene3D" id="3.40.50.1010">
    <property type="entry name" value="5'-nuclease"/>
    <property type="match status" value="1"/>
</dbReference>
<evidence type="ECO:0000256" key="2">
    <source>
        <dbReference type="ARBA" id="ARBA00022722"/>
    </source>
</evidence>
<dbReference type="GO" id="GO:0000287">
    <property type="term" value="F:magnesium ion binding"/>
    <property type="evidence" value="ECO:0007669"/>
    <property type="project" value="UniProtKB-UniRule"/>
</dbReference>
<keyword evidence="1 6" id="KW-1277">Toxin-antitoxin system</keyword>
<dbReference type="SUPFAM" id="SSF88723">
    <property type="entry name" value="PIN domain-like"/>
    <property type="match status" value="1"/>
</dbReference>
<comment type="similarity">
    <text evidence="6">Belongs to the PINc/VapC protein family.</text>
</comment>
<dbReference type="EC" id="3.1.-.-" evidence="6"/>
<evidence type="ECO:0000256" key="1">
    <source>
        <dbReference type="ARBA" id="ARBA00022649"/>
    </source>
</evidence>
<dbReference type="InterPro" id="IPR002716">
    <property type="entry name" value="PIN_dom"/>
</dbReference>
<feature type="domain" description="PIN" evidence="7">
    <location>
        <begin position="3"/>
        <end position="130"/>
    </location>
</feature>
<sequence>MRVVDANVLLYAVNPATEHHTASLAWLDRALDGEDNVGFTWNALLAFVRISTNPRIMPSPADPAAAMAQVHDWLAAPSAHVLNPGARHPEILERLLVTRGVAANLVNDAHLAAMAIEHHATIVSYDSDFDLFEGVRVNRPDDLLRNHRQR</sequence>
<gene>
    <name evidence="6" type="primary">vapC</name>
    <name evidence="8" type="ORF">ET475_11245</name>
</gene>
<organism evidence="8 9">
    <name type="scientific">Microbacterium protaetiae</name>
    <dbReference type="NCBI Taxonomy" id="2509458"/>
    <lineage>
        <taxon>Bacteria</taxon>
        <taxon>Bacillati</taxon>
        <taxon>Actinomycetota</taxon>
        <taxon>Actinomycetes</taxon>
        <taxon>Micrococcales</taxon>
        <taxon>Microbacteriaceae</taxon>
        <taxon>Microbacterium</taxon>
    </lineage>
</organism>
<evidence type="ECO:0000259" key="7">
    <source>
        <dbReference type="Pfam" id="PF01850"/>
    </source>
</evidence>
<dbReference type="GO" id="GO:0045926">
    <property type="term" value="P:negative regulation of growth"/>
    <property type="evidence" value="ECO:0007669"/>
    <property type="project" value="UniProtKB-ARBA"/>
</dbReference>
<keyword evidence="3 6" id="KW-0479">Metal-binding</keyword>
<evidence type="ECO:0000256" key="4">
    <source>
        <dbReference type="ARBA" id="ARBA00022801"/>
    </source>
</evidence>
<dbReference type="HAMAP" id="MF_00265">
    <property type="entry name" value="VapC_Nob1"/>
    <property type="match status" value="1"/>
</dbReference>
<comment type="cofactor">
    <cofactor evidence="6">
        <name>Mg(2+)</name>
        <dbReference type="ChEBI" id="CHEBI:18420"/>
    </cofactor>
</comment>
<dbReference type="RefSeq" id="WP_129390045.1">
    <property type="nucleotide sequence ID" value="NZ_CP035494.1"/>
</dbReference>
<dbReference type="AlphaFoldDB" id="A0A4P6EK46"/>
<keyword evidence="2 6" id="KW-0540">Nuclease</keyword>
<dbReference type="NCBIfam" id="TIGR00028">
    <property type="entry name" value="Mtu_PIN_fam"/>
    <property type="match status" value="1"/>
</dbReference>
<evidence type="ECO:0000256" key="3">
    <source>
        <dbReference type="ARBA" id="ARBA00022723"/>
    </source>
</evidence>
<dbReference type="GO" id="GO:0004540">
    <property type="term" value="F:RNA nuclease activity"/>
    <property type="evidence" value="ECO:0007669"/>
    <property type="project" value="InterPro"/>
</dbReference>
<reference evidence="8 9" key="1">
    <citation type="submission" date="2019-01" db="EMBL/GenBank/DDBJ databases">
        <title>Genome sequencing of strain DFW100M-13.</title>
        <authorList>
            <person name="Heo J."/>
            <person name="Kim S.-J."/>
            <person name="Kim J.-S."/>
            <person name="Hong S.-B."/>
            <person name="Kwon S.-W."/>
        </authorList>
    </citation>
    <scope>NUCLEOTIDE SEQUENCE [LARGE SCALE GENOMIC DNA]</scope>
    <source>
        <strain evidence="8 9">DFW100M-13</strain>
    </source>
</reference>
<dbReference type="InterPro" id="IPR029060">
    <property type="entry name" value="PIN-like_dom_sf"/>
</dbReference>
<keyword evidence="9" id="KW-1185">Reference proteome</keyword>
<dbReference type="Proteomes" id="UP000293995">
    <property type="component" value="Chromosome"/>
</dbReference>
<name>A0A4P6EK46_9MICO</name>
<dbReference type="OrthoDB" id="556169at2"/>
<dbReference type="EMBL" id="CP035494">
    <property type="protein sequence ID" value="QAY60507.1"/>
    <property type="molecule type" value="Genomic_DNA"/>
</dbReference>
<keyword evidence="6" id="KW-0800">Toxin</keyword>
<evidence type="ECO:0000313" key="9">
    <source>
        <dbReference type="Proteomes" id="UP000293995"/>
    </source>
</evidence>
<dbReference type="CDD" id="cd18678">
    <property type="entry name" value="PIN_MtVapC25_VapC33-like"/>
    <property type="match status" value="1"/>
</dbReference>
<evidence type="ECO:0000256" key="5">
    <source>
        <dbReference type="ARBA" id="ARBA00022842"/>
    </source>
</evidence>
<comment type="function">
    <text evidence="6">Toxic component of a toxin-antitoxin (TA) system. An RNase.</text>
</comment>
<keyword evidence="5 6" id="KW-0460">Magnesium</keyword>
<evidence type="ECO:0000313" key="8">
    <source>
        <dbReference type="EMBL" id="QAY60507.1"/>
    </source>
</evidence>
<dbReference type="GO" id="GO:0016788">
    <property type="term" value="F:hydrolase activity, acting on ester bonds"/>
    <property type="evidence" value="ECO:0007669"/>
    <property type="project" value="InterPro"/>
</dbReference>
<dbReference type="KEGG" id="mprt:ET475_11245"/>
<dbReference type="InterPro" id="IPR006226">
    <property type="entry name" value="Mtu_PIN"/>
</dbReference>
<dbReference type="GO" id="GO:0090729">
    <property type="term" value="F:toxin activity"/>
    <property type="evidence" value="ECO:0007669"/>
    <property type="project" value="UniProtKB-KW"/>
</dbReference>
<dbReference type="Pfam" id="PF01850">
    <property type="entry name" value="PIN"/>
    <property type="match status" value="1"/>
</dbReference>